<feature type="region of interest" description="Disordered" evidence="1">
    <location>
        <begin position="1"/>
        <end position="31"/>
    </location>
</feature>
<keyword evidence="2" id="KW-0812">Transmembrane</keyword>
<name>B0VJP9_CLOAI</name>
<organism evidence="3 4">
    <name type="scientific">Cloacimonas acidaminovorans (strain Evry)</name>
    <dbReference type="NCBI Taxonomy" id="459349"/>
    <lineage>
        <taxon>Bacteria</taxon>
        <taxon>Pseudomonadati</taxon>
        <taxon>Candidatus Cloacimonadota</taxon>
        <taxon>Candidatus Cloacimonadia</taxon>
        <taxon>Candidatus Cloacimonadales</taxon>
        <taxon>Candidatus Cloacimonadaceae</taxon>
        <taxon>Candidatus Cloacimonas</taxon>
    </lineage>
</organism>
<dbReference type="KEGG" id="caci:CLOAM1908"/>
<feature type="compositionally biased region" description="Acidic residues" evidence="1">
    <location>
        <begin position="17"/>
        <end position="26"/>
    </location>
</feature>
<evidence type="ECO:0000313" key="3">
    <source>
        <dbReference type="EMBL" id="CAO81734.1"/>
    </source>
</evidence>
<accession>B0VJP9</accession>
<protein>
    <submittedName>
        <fullName evidence="3">Uncharacterized protein</fullName>
    </submittedName>
</protein>
<evidence type="ECO:0000256" key="1">
    <source>
        <dbReference type="SAM" id="MobiDB-lite"/>
    </source>
</evidence>
<dbReference type="Proteomes" id="UP000002019">
    <property type="component" value="Chromosome"/>
</dbReference>
<sequence length="644" mass="73489">MEVQMNEELKEQVQDQVSEESSETEEQAPAVLGDTRKKKSVLIPVLIILFIILVIIAGYFYATYSPQIRHISKNALAVAKVDIPKLIKKSGAMKKGEIDEEIISALEDYNLEALVKDPRSTGLITAKPSYLFGEFDTKENIPYIFLVMPIANAEKVYSFAKNIALPNGKELPVSKKSGIYEMEINGISCMWAGKSMVMGMTDPDKDNDLSKKVKNYLTQDKSACITANKDFPSRGLRGHDITLWANLDGMAHIAQKGLKDAQGNVNRLISQRKRRDELIDYYYENNLYHFYRYWEFMDQIRVDNPENVFESVLLALVYDGKIPMDAVIDLPTNLYKTYFSFSADFDKGKLVSSVKFETTPERQKKLESVITDAVNVKDLYPYVPTEGLIMLSSVKTNYPKLYALSEKRIDKLTKSITDPEISKFMKHLNKLADGSGIIAINILDEKEDPFITLVASVKNNKGVQDLLKDMGREGMLSKDGKYYYLDDLIFFFEDNVMICTTNNNNYKKSNRGLEGTLAREMNKNPLNMTMDCAVLKDLKHVFSDEEEDALEMFAKLNANVKTKSGTPNELKVELTFSDKKHNCLKQVKDYLSDIDNFWDEITKEIMYSVSYRAERDDTYPEPDYEIPREVIEETGPIADFDTLY</sequence>
<gene>
    <name evidence="3" type="ordered locus">CLOAM1908</name>
</gene>
<reference evidence="3 4" key="1">
    <citation type="journal article" date="2008" name="J. Bacteriol.">
        <title>'Candidatus Cloacamonas acidaminovorans': genome sequence reconstruction provides a first glimpse of a new bacterial division.</title>
        <authorList>
            <person name="Pelletier E."/>
            <person name="Kreimeyer A."/>
            <person name="Bocs S."/>
            <person name="Rouy Z."/>
            <person name="Gyapay G."/>
            <person name="Chouari R."/>
            <person name="Riviere D."/>
            <person name="Ganesan A."/>
            <person name="Daegelen P."/>
            <person name="Sghir A."/>
            <person name="Cohen G.N."/>
            <person name="Medigue C."/>
            <person name="Weissenbach J."/>
            <person name="Le Paslier D."/>
        </authorList>
    </citation>
    <scope>NUCLEOTIDE SEQUENCE [LARGE SCALE GENOMIC DNA]</scope>
    <source>
        <strain evidence="4">Evry</strain>
    </source>
</reference>
<dbReference type="EMBL" id="CU466930">
    <property type="protein sequence ID" value="CAO81734.1"/>
    <property type="molecule type" value="Genomic_DNA"/>
</dbReference>
<feature type="transmembrane region" description="Helical" evidence="2">
    <location>
        <begin position="41"/>
        <end position="62"/>
    </location>
</feature>
<keyword evidence="2" id="KW-0472">Membrane</keyword>
<dbReference type="HOGENOM" id="CLU_424954_0_0_0"/>
<proteinExistence type="predicted"/>
<dbReference type="AlphaFoldDB" id="B0VJP9"/>
<evidence type="ECO:0000256" key="2">
    <source>
        <dbReference type="SAM" id="Phobius"/>
    </source>
</evidence>
<evidence type="ECO:0000313" key="4">
    <source>
        <dbReference type="Proteomes" id="UP000002019"/>
    </source>
</evidence>
<keyword evidence="2" id="KW-1133">Transmembrane helix</keyword>
<keyword evidence="4" id="KW-1185">Reference proteome</keyword>